<dbReference type="GO" id="GO:0008999">
    <property type="term" value="F:protein-N-terminal-alanine acetyltransferase activity"/>
    <property type="evidence" value="ECO:0007669"/>
    <property type="project" value="TreeGrafter"/>
</dbReference>
<dbReference type="GO" id="GO:1990189">
    <property type="term" value="F:protein N-terminal-serine acetyltransferase activity"/>
    <property type="evidence" value="ECO:0007669"/>
    <property type="project" value="TreeGrafter"/>
</dbReference>
<dbReference type="Gene3D" id="3.40.630.30">
    <property type="match status" value="1"/>
</dbReference>
<dbReference type="InterPro" id="IPR051908">
    <property type="entry name" value="Ribosomal_N-acetyltransferase"/>
</dbReference>
<sequence length="224" mass="26659">VKLKLGYPVKFKKVKLPSKKKLIGKYCNLEPINIRKHSKDLFKNFSLDKKGIDWVYMPSGPFKDETVLKKYMKDKNLAGNPFFYSIYSKRLKTFCGLASYLRIKPKVGTIEVGWITYAKNLQRTVEATEAMYLMMKNVFDDLGYRRYEWKCDNLNKRSKKSALRLGFKFEGVFRQATIYKNRNRDTAWYSVIDKEWPNCKKKYLTYLKKSNFTEANRQRKKLNI</sequence>
<feature type="non-terminal residue" evidence="2">
    <location>
        <position position="1"/>
    </location>
</feature>
<reference evidence="2" key="1">
    <citation type="submission" date="2018-05" db="EMBL/GenBank/DDBJ databases">
        <authorList>
            <person name="Lanie J.A."/>
            <person name="Ng W.-L."/>
            <person name="Kazmierczak K.M."/>
            <person name="Andrzejewski T.M."/>
            <person name="Davidsen T.M."/>
            <person name="Wayne K.J."/>
            <person name="Tettelin H."/>
            <person name="Glass J.I."/>
            <person name="Rusch D."/>
            <person name="Podicherti R."/>
            <person name="Tsui H.-C.T."/>
            <person name="Winkler M.E."/>
        </authorList>
    </citation>
    <scope>NUCLEOTIDE SEQUENCE</scope>
</reference>
<feature type="domain" description="N-acetyltransferase" evidence="1">
    <location>
        <begin position="37"/>
        <end position="168"/>
    </location>
</feature>
<dbReference type="Pfam" id="PF13302">
    <property type="entry name" value="Acetyltransf_3"/>
    <property type="match status" value="1"/>
</dbReference>
<dbReference type="SUPFAM" id="SSF55729">
    <property type="entry name" value="Acyl-CoA N-acyltransferases (Nat)"/>
    <property type="match status" value="1"/>
</dbReference>
<dbReference type="FunFam" id="3.40.630.30:FF:000047">
    <property type="entry name" value="Acetyltransferase, GNAT family"/>
    <property type="match status" value="1"/>
</dbReference>
<organism evidence="2">
    <name type="scientific">marine metagenome</name>
    <dbReference type="NCBI Taxonomy" id="408172"/>
    <lineage>
        <taxon>unclassified sequences</taxon>
        <taxon>metagenomes</taxon>
        <taxon>ecological metagenomes</taxon>
    </lineage>
</organism>
<dbReference type="InterPro" id="IPR000182">
    <property type="entry name" value="GNAT_dom"/>
</dbReference>
<dbReference type="GO" id="GO:0005737">
    <property type="term" value="C:cytoplasm"/>
    <property type="evidence" value="ECO:0007669"/>
    <property type="project" value="TreeGrafter"/>
</dbReference>
<dbReference type="EMBL" id="UINC01027754">
    <property type="protein sequence ID" value="SVB07547.1"/>
    <property type="molecule type" value="Genomic_DNA"/>
</dbReference>
<protein>
    <recommendedName>
        <fullName evidence="1">N-acetyltransferase domain-containing protein</fullName>
    </recommendedName>
</protein>
<evidence type="ECO:0000313" key="2">
    <source>
        <dbReference type="EMBL" id="SVB07547.1"/>
    </source>
</evidence>
<dbReference type="InterPro" id="IPR016181">
    <property type="entry name" value="Acyl_CoA_acyltransferase"/>
</dbReference>
<dbReference type="PANTHER" id="PTHR43441:SF2">
    <property type="entry name" value="FAMILY ACETYLTRANSFERASE, PUTATIVE (AFU_ORTHOLOGUE AFUA_7G00850)-RELATED"/>
    <property type="match status" value="1"/>
</dbReference>
<gene>
    <name evidence="2" type="ORF">METZ01_LOCUS160401</name>
</gene>
<proteinExistence type="predicted"/>
<evidence type="ECO:0000259" key="1">
    <source>
        <dbReference type="Pfam" id="PF13302"/>
    </source>
</evidence>
<dbReference type="AlphaFoldDB" id="A0A382B2U1"/>
<dbReference type="PANTHER" id="PTHR43441">
    <property type="entry name" value="RIBOSOMAL-PROTEIN-SERINE ACETYLTRANSFERASE"/>
    <property type="match status" value="1"/>
</dbReference>
<name>A0A382B2U1_9ZZZZ</name>
<accession>A0A382B2U1</accession>